<dbReference type="EMBL" id="BLLK01000062">
    <property type="protein sequence ID" value="GFH58353.1"/>
    <property type="molecule type" value="Genomic_DNA"/>
</dbReference>
<dbReference type="Proteomes" id="UP001054902">
    <property type="component" value="Unassembled WGS sequence"/>
</dbReference>
<dbReference type="AlphaFoldDB" id="A0AAD3HCS5"/>
<feature type="signal peptide" evidence="1">
    <location>
        <begin position="1"/>
        <end position="21"/>
    </location>
</feature>
<gene>
    <name evidence="2" type="ORF">CTEN210_14829</name>
</gene>
<feature type="chain" id="PRO_5042114737" evidence="1">
    <location>
        <begin position="22"/>
        <end position="177"/>
    </location>
</feature>
<reference evidence="2 3" key="1">
    <citation type="journal article" date="2021" name="Sci. Rep.">
        <title>The genome of the diatom Chaetoceros tenuissimus carries an ancient integrated fragment of an extant virus.</title>
        <authorList>
            <person name="Hongo Y."/>
            <person name="Kimura K."/>
            <person name="Takaki Y."/>
            <person name="Yoshida Y."/>
            <person name="Baba S."/>
            <person name="Kobayashi G."/>
            <person name="Nagasaki K."/>
            <person name="Hano T."/>
            <person name="Tomaru Y."/>
        </authorList>
    </citation>
    <scope>NUCLEOTIDE SEQUENCE [LARGE SCALE GENOMIC DNA]</scope>
    <source>
        <strain evidence="2 3">NIES-3715</strain>
    </source>
</reference>
<keyword evidence="3" id="KW-1185">Reference proteome</keyword>
<proteinExistence type="predicted"/>
<organism evidence="2 3">
    <name type="scientific">Chaetoceros tenuissimus</name>
    <dbReference type="NCBI Taxonomy" id="426638"/>
    <lineage>
        <taxon>Eukaryota</taxon>
        <taxon>Sar</taxon>
        <taxon>Stramenopiles</taxon>
        <taxon>Ochrophyta</taxon>
        <taxon>Bacillariophyta</taxon>
        <taxon>Coscinodiscophyceae</taxon>
        <taxon>Chaetocerotophycidae</taxon>
        <taxon>Chaetocerotales</taxon>
        <taxon>Chaetocerotaceae</taxon>
        <taxon>Chaetoceros</taxon>
    </lineage>
</organism>
<protein>
    <submittedName>
        <fullName evidence="2">Uncharacterized protein</fullName>
    </submittedName>
</protein>
<name>A0AAD3HCS5_9STRA</name>
<keyword evidence="1" id="KW-0732">Signal</keyword>
<accession>A0AAD3HCS5</accession>
<sequence length="177" mass="19333">MRLGSYIVAVTGLMQLASVSSLAFGRANSKIMKINQQTNTIDESLDIASSPTSRRKALSTSMASLGLILGLPTVSNARYVLNEDGDYEEIPEEDWQTTWKQRLDKASNMSSEEIFNAARGAGNLELKEGEESDASKKRRAMSACRDADIRSKAGVKDAKACNSRVMGGDFDFILEKL</sequence>
<evidence type="ECO:0000313" key="3">
    <source>
        <dbReference type="Proteomes" id="UP001054902"/>
    </source>
</evidence>
<evidence type="ECO:0000256" key="1">
    <source>
        <dbReference type="SAM" id="SignalP"/>
    </source>
</evidence>
<comment type="caution">
    <text evidence="2">The sequence shown here is derived from an EMBL/GenBank/DDBJ whole genome shotgun (WGS) entry which is preliminary data.</text>
</comment>
<evidence type="ECO:0000313" key="2">
    <source>
        <dbReference type="EMBL" id="GFH58353.1"/>
    </source>
</evidence>